<feature type="region of interest" description="Disordered" evidence="1">
    <location>
        <begin position="260"/>
        <end position="289"/>
    </location>
</feature>
<sequence length="314" mass="36495">MVSEYESIEKPSHGLRYIRDSFRLYSSFCDLIKHHIGLIMSRPKAIEDGYVTIYDKCLLELCRDGRYVDGLAGQEFFIREFMGIDPDSRFRRDIEDLIDREISVKDALLRSASRSLSQSEHQNIKEERKAITTQSQVISSQNLPFSETTFAAYATVFHPDMTINAHINCMLHTYFRAKKDFYTKHESTRSSYDAKLADAAKFLRDSAENALSYLEAQDLLSSYDSDLVLELQTVFDFAKSKAIEILGGKKRRFEVESFYRDGDSGRSSDNRVSLSERSPKPKKRQAIDRYTGAYADSWRLYDRHERSRSRRRRS</sequence>
<gene>
    <name evidence="2" type="ORF">BHQ10_006928</name>
</gene>
<evidence type="ECO:0000313" key="2">
    <source>
        <dbReference type="EMBL" id="RAO70916.1"/>
    </source>
</evidence>
<evidence type="ECO:0000256" key="1">
    <source>
        <dbReference type="SAM" id="MobiDB-lite"/>
    </source>
</evidence>
<dbReference type="STRING" id="1196081.A0A364L543"/>
<accession>A0A364L543</accession>
<protein>
    <submittedName>
        <fullName evidence="2">Uncharacterized protein</fullName>
    </submittedName>
</protein>
<name>A0A364L543_TALAM</name>
<evidence type="ECO:0000313" key="3">
    <source>
        <dbReference type="Proteomes" id="UP000249363"/>
    </source>
</evidence>
<feature type="compositionally biased region" description="Basic and acidic residues" evidence="1">
    <location>
        <begin position="260"/>
        <end position="269"/>
    </location>
</feature>
<comment type="caution">
    <text evidence="2">The sequence shown here is derived from an EMBL/GenBank/DDBJ whole genome shotgun (WGS) entry which is preliminary data.</text>
</comment>
<dbReference type="EMBL" id="MIKG01000013">
    <property type="protein sequence ID" value="RAO70916.1"/>
    <property type="molecule type" value="Genomic_DNA"/>
</dbReference>
<keyword evidence="3" id="KW-1185">Reference proteome</keyword>
<reference evidence="2 3" key="1">
    <citation type="journal article" date="2017" name="Biotechnol. Biofuels">
        <title>Differential beta-glucosidase expression as a function of carbon source availability in Talaromyces amestolkiae: a genomic and proteomic approach.</title>
        <authorList>
            <person name="de Eugenio L.I."/>
            <person name="Mendez-Liter J.A."/>
            <person name="Nieto-Dominguez M."/>
            <person name="Alonso L."/>
            <person name="Gil-Munoz J."/>
            <person name="Barriuso J."/>
            <person name="Prieto A."/>
            <person name="Martinez M.J."/>
        </authorList>
    </citation>
    <scope>NUCLEOTIDE SEQUENCE [LARGE SCALE GENOMIC DNA]</scope>
    <source>
        <strain evidence="2 3">CIB</strain>
    </source>
</reference>
<dbReference type="Proteomes" id="UP000249363">
    <property type="component" value="Unassembled WGS sequence"/>
</dbReference>
<dbReference type="AlphaFoldDB" id="A0A364L543"/>
<dbReference type="RefSeq" id="XP_040735432.1">
    <property type="nucleotide sequence ID" value="XM_040879568.1"/>
</dbReference>
<organism evidence="2 3">
    <name type="scientific">Talaromyces amestolkiae</name>
    <dbReference type="NCBI Taxonomy" id="1196081"/>
    <lineage>
        <taxon>Eukaryota</taxon>
        <taxon>Fungi</taxon>
        <taxon>Dikarya</taxon>
        <taxon>Ascomycota</taxon>
        <taxon>Pezizomycotina</taxon>
        <taxon>Eurotiomycetes</taxon>
        <taxon>Eurotiomycetidae</taxon>
        <taxon>Eurotiales</taxon>
        <taxon>Trichocomaceae</taxon>
        <taxon>Talaromyces</taxon>
        <taxon>Talaromyces sect. Talaromyces</taxon>
    </lineage>
</organism>
<dbReference type="GeneID" id="63796144"/>
<dbReference type="OrthoDB" id="5296805at2759"/>
<proteinExistence type="predicted"/>